<organism evidence="1 2">
    <name type="scientific">Dryococelus australis</name>
    <dbReference type="NCBI Taxonomy" id="614101"/>
    <lineage>
        <taxon>Eukaryota</taxon>
        <taxon>Metazoa</taxon>
        <taxon>Ecdysozoa</taxon>
        <taxon>Arthropoda</taxon>
        <taxon>Hexapoda</taxon>
        <taxon>Insecta</taxon>
        <taxon>Pterygota</taxon>
        <taxon>Neoptera</taxon>
        <taxon>Polyneoptera</taxon>
        <taxon>Phasmatodea</taxon>
        <taxon>Verophasmatodea</taxon>
        <taxon>Anareolatae</taxon>
        <taxon>Phasmatidae</taxon>
        <taxon>Eurycanthinae</taxon>
        <taxon>Dryococelus</taxon>
    </lineage>
</organism>
<proteinExistence type="predicted"/>
<dbReference type="EMBL" id="JARBHB010000004">
    <property type="protein sequence ID" value="KAJ8886127.1"/>
    <property type="molecule type" value="Genomic_DNA"/>
</dbReference>
<dbReference type="Proteomes" id="UP001159363">
    <property type="component" value="Chromosome X"/>
</dbReference>
<gene>
    <name evidence="1" type="ORF">PR048_012336</name>
</gene>
<comment type="caution">
    <text evidence="1">The sequence shown here is derived from an EMBL/GenBank/DDBJ whole genome shotgun (WGS) entry which is preliminary data.</text>
</comment>
<reference evidence="1 2" key="1">
    <citation type="submission" date="2023-02" db="EMBL/GenBank/DDBJ databases">
        <title>LHISI_Scaffold_Assembly.</title>
        <authorList>
            <person name="Stuart O.P."/>
            <person name="Cleave R."/>
            <person name="Magrath M.J.L."/>
            <person name="Mikheyev A.S."/>
        </authorList>
    </citation>
    <scope>NUCLEOTIDE SEQUENCE [LARGE SCALE GENOMIC DNA]</scope>
    <source>
        <strain evidence="1">Daus_M_001</strain>
        <tissue evidence="1">Leg muscle</tissue>
    </source>
</reference>
<protein>
    <submittedName>
        <fullName evidence="1">Uncharacterized protein</fullName>
    </submittedName>
</protein>
<name>A0ABQ9HP47_9NEOP</name>
<sequence length="795" mass="87998">MCRSAAGMYPGSYRSSTAMETRPQMPVISLEAEKSEVHIDGFTTRSSLNTAQINVLGWTCTRRDKSPRALASIMVSLGAGRELMPAANRVQKCSFFDARRKDLPGPRTYEWLFPNETELTSPIMHWTIMYTQCVENTARQFSAFALSGDGVLDVQGSADLRAPEPLGLKRGKELVLKYGKAGRRNLTTKKNKILIVMKTSQKLMKRVVLKTIRTPYLMEMCHIMQAEGPFFLRNSPTYIVKKIVLSLKGTGAVRHIGYRHLRLTFRLTGGHHGCVHHAGDPKVWQIYAALLQTIFCTLRKLNSSVPIGQLENQYGRARAAPVGRRWYHTLPAITTWLTPVSLAGDEGTTADDIQDGGRRSGEIWAALNITVLTTEECETGRVWSCAELRGWCKPEIPKKTRRPAASPGTISTCENARVTPLKTNKRSTASLVFDTKHLILSVSKTGIPEDVATANSKVSRVAGAAVVRLLASYVCEPGSIPCECTRAFGNRAGRCRWSVSFLGDLPFPPVLHSGAAPYSPHFTLIGSSNIQSHVAVSVHVVWYQFEVSCSGRPCCACRGYVNRGINKREESKACWRGACLLTSLDPDLVPAIDFIRGLAFNIQLPSFAATRSPSSDSHNWSNGHQSGGGHLAECESKVGCKRLRRTRCSCCEWIRERDVRRVKPTGDKLEFKTLMFIMSKPLVYTVFDTSSRTMAQSSPSTVTADNQCAVNIGIFVHKTAESSLQVTELANFPGTNTAEYTRLIIAPDDAAGRRVFSGIFRFSRTCITMFLRSHPIFMFIGSQDHVVKNRPNFST</sequence>
<evidence type="ECO:0000313" key="1">
    <source>
        <dbReference type="EMBL" id="KAJ8886127.1"/>
    </source>
</evidence>
<accession>A0ABQ9HP47</accession>
<keyword evidence="2" id="KW-1185">Reference proteome</keyword>
<evidence type="ECO:0000313" key="2">
    <source>
        <dbReference type="Proteomes" id="UP001159363"/>
    </source>
</evidence>